<keyword evidence="2" id="KW-1185">Reference proteome</keyword>
<reference evidence="1 2" key="1">
    <citation type="journal article" date="2019" name="Int. J. Syst. Evol. Microbiol.">
        <title>The Global Catalogue of Microorganisms (GCM) 10K type strain sequencing project: providing services to taxonomists for standard genome sequencing and annotation.</title>
        <authorList>
            <consortium name="The Broad Institute Genomics Platform"/>
            <consortium name="The Broad Institute Genome Sequencing Center for Infectious Disease"/>
            <person name="Wu L."/>
            <person name="Ma J."/>
        </authorList>
    </citation>
    <scope>NUCLEOTIDE SEQUENCE [LARGE SCALE GENOMIC DNA]</scope>
    <source>
        <strain evidence="1 2">CGMCC 1.3240</strain>
    </source>
</reference>
<organism evidence="1 2">
    <name type="scientific">Halalkalicoccus tibetensis</name>
    <dbReference type="NCBI Taxonomy" id="175632"/>
    <lineage>
        <taxon>Archaea</taxon>
        <taxon>Methanobacteriati</taxon>
        <taxon>Methanobacteriota</taxon>
        <taxon>Stenosarchaea group</taxon>
        <taxon>Halobacteria</taxon>
        <taxon>Halobacteriales</taxon>
        <taxon>Halococcaceae</taxon>
        <taxon>Halalkalicoccus</taxon>
    </lineage>
</organism>
<accession>A0ABD5V5J6</accession>
<proteinExistence type="predicted"/>
<gene>
    <name evidence="1" type="ORF">ACFQGH_16845</name>
</gene>
<protein>
    <recommendedName>
        <fullName evidence="3">CopG family transcriptional regulator</fullName>
    </recommendedName>
</protein>
<dbReference type="Proteomes" id="UP001596312">
    <property type="component" value="Unassembled WGS sequence"/>
</dbReference>
<evidence type="ECO:0000313" key="1">
    <source>
        <dbReference type="EMBL" id="MFC6906863.1"/>
    </source>
</evidence>
<name>A0ABD5V5J6_9EURY</name>
<dbReference type="AlphaFoldDB" id="A0ABD5V5J6"/>
<evidence type="ECO:0000313" key="2">
    <source>
        <dbReference type="Proteomes" id="UP001596312"/>
    </source>
</evidence>
<evidence type="ECO:0008006" key="3">
    <source>
        <dbReference type="Google" id="ProtNLM"/>
    </source>
</evidence>
<dbReference type="EMBL" id="JBHSXQ010000006">
    <property type="protein sequence ID" value="MFC6906863.1"/>
    <property type="molecule type" value="Genomic_DNA"/>
</dbReference>
<sequence>MGDQTTITLDRADKERLNEERGAVPWGVYLIGLLEDKEEEPVRLDPAQAEELSRMTAERTVDLFEERRY</sequence>
<dbReference type="RefSeq" id="WP_340605446.1">
    <property type="nucleotide sequence ID" value="NZ_JBBMXV010000006.1"/>
</dbReference>
<comment type="caution">
    <text evidence="1">The sequence shown here is derived from an EMBL/GenBank/DDBJ whole genome shotgun (WGS) entry which is preliminary data.</text>
</comment>